<feature type="domain" description="Glycosyl hydrolase-like 10" evidence="2">
    <location>
        <begin position="65"/>
        <end position="380"/>
    </location>
</feature>
<name>A0A918U4A4_9ACTN</name>
<dbReference type="InterPro" id="IPR003790">
    <property type="entry name" value="GHL10"/>
</dbReference>
<sequence length="437" mass="48226">MERPAGSGMLAGTTVRDGADPVSRGWTMGRLSRRAFALAAVSGLVMARDAAAVPSPGGRAPAAPQLRGMWLATVANRDWPSKPGLPAAEQRAELLAHLDTAVRRRLNAVILQVRPTADALWPSPYEPWAQCLTGVQGQDPGWDPLGTAVSEAHARGLELHAWFNPYRVAAHADPGRLVPEHPVRLHPDWAVAYGGKLYYNPGLPEVRAFVQDAMLDAVTRYEVDAVHWDDYFYPYPVAGQEFGDDAAFAEHGGGFEDRAAWRRNNIDLLVRETADRVRAARAGVRFGISPFGVWRNAATDPLGSDTRAGVQTYDDLYADTRTWVREHWIDYICPQLYWNIGFEAADYAKLLPWWAETARGSGTRLYVGEALYKAGDPAQPEAWQDPAELSRHLALAQQYPQVEGHAFFSAKEVAEDRIGAMARVVADHYGQAARRPR</sequence>
<dbReference type="Proteomes" id="UP000619244">
    <property type="component" value="Unassembled WGS sequence"/>
</dbReference>
<dbReference type="Pfam" id="PF02638">
    <property type="entry name" value="GHL10"/>
    <property type="match status" value="1"/>
</dbReference>
<evidence type="ECO:0000259" key="2">
    <source>
        <dbReference type="Pfam" id="PF02638"/>
    </source>
</evidence>
<evidence type="ECO:0000256" key="1">
    <source>
        <dbReference type="ARBA" id="ARBA00022729"/>
    </source>
</evidence>
<accession>A0A918U4A4</accession>
<gene>
    <name evidence="3" type="ORF">GCM10010358_51340</name>
</gene>
<evidence type="ECO:0000313" key="4">
    <source>
        <dbReference type="Proteomes" id="UP000619244"/>
    </source>
</evidence>
<dbReference type="PANTHER" id="PTHR43405:SF1">
    <property type="entry name" value="GLYCOSYL HYDROLASE DIGH"/>
    <property type="match status" value="1"/>
</dbReference>
<dbReference type="InterPro" id="IPR052177">
    <property type="entry name" value="Divisome_Glycosyl_Hydrolase"/>
</dbReference>
<keyword evidence="1" id="KW-0732">Signal</keyword>
<proteinExistence type="predicted"/>
<dbReference type="EMBL" id="BMVU01000029">
    <property type="protein sequence ID" value="GGX91193.1"/>
    <property type="molecule type" value="Genomic_DNA"/>
</dbReference>
<evidence type="ECO:0000313" key="3">
    <source>
        <dbReference type="EMBL" id="GGX91193.1"/>
    </source>
</evidence>
<dbReference type="PANTHER" id="PTHR43405">
    <property type="entry name" value="GLYCOSYL HYDROLASE DIGH"/>
    <property type="match status" value="1"/>
</dbReference>
<protein>
    <recommendedName>
        <fullName evidence="2">Glycosyl hydrolase-like 10 domain-containing protein</fullName>
    </recommendedName>
</protein>
<organism evidence="3 4">
    <name type="scientific">Streptomyces minutiscleroticus</name>
    <dbReference type="NCBI Taxonomy" id="68238"/>
    <lineage>
        <taxon>Bacteria</taxon>
        <taxon>Bacillati</taxon>
        <taxon>Actinomycetota</taxon>
        <taxon>Actinomycetes</taxon>
        <taxon>Kitasatosporales</taxon>
        <taxon>Streptomycetaceae</taxon>
        <taxon>Streptomyces</taxon>
    </lineage>
</organism>
<dbReference type="SUPFAM" id="SSF51445">
    <property type="entry name" value="(Trans)glycosidases"/>
    <property type="match status" value="1"/>
</dbReference>
<keyword evidence="4" id="KW-1185">Reference proteome</keyword>
<dbReference type="Gene3D" id="3.20.20.80">
    <property type="entry name" value="Glycosidases"/>
    <property type="match status" value="1"/>
</dbReference>
<comment type="caution">
    <text evidence="3">The sequence shown here is derived from an EMBL/GenBank/DDBJ whole genome shotgun (WGS) entry which is preliminary data.</text>
</comment>
<dbReference type="AlphaFoldDB" id="A0A918U4A4"/>
<dbReference type="InterPro" id="IPR017853">
    <property type="entry name" value="GH"/>
</dbReference>
<reference evidence="3" key="1">
    <citation type="journal article" date="2014" name="Int. J. Syst. Evol. Microbiol.">
        <title>Complete genome sequence of Corynebacterium casei LMG S-19264T (=DSM 44701T), isolated from a smear-ripened cheese.</title>
        <authorList>
            <consortium name="US DOE Joint Genome Institute (JGI-PGF)"/>
            <person name="Walter F."/>
            <person name="Albersmeier A."/>
            <person name="Kalinowski J."/>
            <person name="Ruckert C."/>
        </authorList>
    </citation>
    <scope>NUCLEOTIDE SEQUENCE</scope>
    <source>
        <strain evidence="3">JCM 4790</strain>
    </source>
</reference>
<reference evidence="3" key="2">
    <citation type="submission" date="2020-09" db="EMBL/GenBank/DDBJ databases">
        <authorList>
            <person name="Sun Q."/>
            <person name="Ohkuma M."/>
        </authorList>
    </citation>
    <scope>NUCLEOTIDE SEQUENCE</scope>
    <source>
        <strain evidence="3">JCM 4790</strain>
    </source>
</reference>